<reference evidence="13" key="1">
    <citation type="journal article" date="2023" name="Mol. Phylogenet. Evol.">
        <title>Genome-scale phylogeny and comparative genomics of the fungal order Sordariales.</title>
        <authorList>
            <person name="Hensen N."/>
            <person name="Bonometti L."/>
            <person name="Westerberg I."/>
            <person name="Brannstrom I.O."/>
            <person name="Guillou S."/>
            <person name="Cros-Aarteil S."/>
            <person name="Calhoun S."/>
            <person name="Haridas S."/>
            <person name="Kuo A."/>
            <person name="Mondo S."/>
            <person name="Pangilinan J."/>
            <person name="Riley R."/>
            <person name="LaButti K."/>
            <person name="Andreopoulos B."/>
            <person name="Lipzen A."/>
            <person name="Chen C."/>
            <person name="Yan M."/>
            <person name="Daum C."/>
            <person name="Ng V."/>
            <person name="Clum A."/>
            <person name="Steindorff A."/>
            <person name="Ohm R.A."/>
            <person name="Martin F."/>
            <person name="Silar P."/>
            <person name="Natvig D.O."/>
            <person name="Lalanne C."/>
            <person name="Gautier V."/>
            <person name="Ament-Velasquez S.L."/>
            <person name="Kruys A."/>
            <person name="Hutchinson M.I."/>
            <person name="Powell A.J."/>
            <person name="Barry K."/>
            <person name="Miller A.N."/>
            <person name="Grigoriev I.V."/>
            <person name="Debuchy R."/>
            <person name="Gladieux P."/>
            <person name="Hiltunen Thoren M."/>
            <person name="Johannesson H."/>
        </authorList>
    </citation>
    <scope>NUCLEOTIDE SEQUENCE</scope>
    <source>
        <strain evidence="13">CBS 168.71</strain>
    </source>
</reference>
<feature type="domain" description="Helicase Sen1 N-terminal" evidence="9">
    <location>
        <begin position="90"/>
        <end position="835"/>
    </location>
</feature>
<evidence type="ECO:0000256" key="7">
    <source>
        <dbReference type="ARBA" id="ARBA00023242"/>
    </source>
</evidence>
<comment type="caution">
    <text evidence="13">The sequence shown here is derived from an EMBL/GenBank/DDBJ whole genome shotgun (WGS) entry which is preliminary data.</text>
</comment>
<comment type="subcellular location">
    <subcellularLocation>
        <location evidence="1">Nucleus</location>
    </subcellularLocation>
</comment>
<feature type="region of interest" description="Disordered" evidence="8">
    <location>
        <begin position="1876"/>
        <end position="2056"/>
    </location>
</feature>
<dbReference type="InterPro" id="IPR047187">
    <property type="entry name" value="SF1_C_Upf1"/>
</dbReference>
<dbReference type="GO" id="GO:0016604">
    <property type="term" value="C:nuclear body"/>
    <property type="evidence" value="ECO:0007669"/>
    <property type="project" value="TreeGrafter"/>
</dbReference>
<dbReference type="InterPro" id="IPR041679">
    <property type="entry name" value="DNA2/NAM7-like_C"/>
</dbReference>
<comment type="similarity">
    <text evidence="2">Belongs to the DNA2/NAM7 helicase family.</text>
</comment>
<dbReference type="Pfam" id="PF23576">
    <property type="entry name" value="SEN1_barrel"/>
    <property type="match status" value="1"/>
</dbReference>
<keyword evidence="4" id="KW-0378">Hydrolase</keyword>
<keyword evidence="14" id="KW-1185">Reference proteome</keyword>
<dbReference type="InterPro" id="IPR041677">
    <property type="entry name" value="DNA2/NAM7_AAA_11"/>
</dbReference>
<evidence type="ECO:0000256" key="1">
    <source>
        <dbReference type="ARBA" id="ARBA00004123"/>
    </source>
</evidence>
<dbReference type="InterPro" id="IPR045055">
    <property type="entry name" value="DNA2/NAM7-like"/>
</dbReference>
<dbReference type="GO" id="GO:0004386">
    <property type="term" value="F:helicase activity"/>
    <property type="evidence" value="ECO:0007669"/>
    <property type="project" value="UniProtKB-KW"/>
</dbReference>
<dbReference type="GO" id="GO:0005694">
    <property type="term" value="C:chromosome"/>
    <property type="evidence" value="ECO:0007669"/>
    <property type="project" value="UniProtKB-ARBA"/>
</dbReference>
<dbReference type="CDD" id="cd18808">
    <property type="entry name" value="SF1_C_Upf1"/>
    <property type="match status" value="1"/>
</dbReference>
<dbReference type="Gene3D" id="3.40.50.300">
    <property type="entry name" value="P-loop containing nucleotide triphosphate hydrolases"/>
    <property type="match status" value="2"/>
</dbReference>
<dbReference type="Pfam" id="PF12726">
    <property type="entry name" value="SEN1_N"/>
    <property type="match status" value="1"/>
</dbReference>
<sequence>MEPNALLQAALAWHREFEDRPPEAHLCCPKIDEEDFANYDEPNVPDEGGLSADEKQGRIKEYESRFQNAYDLSILMGLGREVAGEWLDNWTRAVDACLTRCDSCVRNWHRNRKPYLSGLHLAPEMIDYMRIKLGEFDQQRIDKGLQSARAILETKGPMTTAKLVEHDMSAVIALFEALCSTEYLGGPGDKDDFTYVFENTQQKRPLRMQGGLIPTMTHFLFDEPSTPYKQKFAECAWEKRAPGSLTDQEWDWAICPHLSTAILRVSLSRGMPTPDKICRFWHGFSLILRSLSEKQIINSLRAMEVSPSVYFLALEHLATDSDEALAVVLKGLRGLMEKSSSAFWAAFDQVTPSQLVEEVFKSPAFRRFLNKSLVPDMMVTEGDSQVPALAAWMGAFIRSLPSIQRSDVCESLLRHLFDTFRRDPAADRAAQATCTLAGLVTLRESLDGYLHQEVPFDTGTALIMVNQLLNRVIQYSDVIITAAGLKPGDTFNVGISQAAMGIIHSALALDARATEIEWKALIDGVPVQDAVNRDSGALWESFLEMLWYGQLGHAELAKAMLMATLRLRSIERFIPKRKEQLKREHQKFNTRYQQQTTAIGRMLGRLSDFKQEDLVKFCSERQSPTIHPIVSSLIHGEDAIRDAGFELLKAITSESLPSEAVGKMLEDYFTPFLNAFSEAVHNVTAKNGASSPWSHMLPILKCSEFVLNGLCDPSSGQLRRKTLTAEEHAAVKRWWECVWQVVDHSFTMMRIWHEKVDKKIMEDFCRDVMELGNKLFAQDGVMASALSQHSGDDGGQTNGDTTMKALKAVLEPPRKYSFSLADMLQLRDKYLIAGIIEMIKKLLARLKQNDMVLPNKAIVHLHNMLRRRKLASGRLDYVQKTNLTDEQRIELLKALGEDAVIEEQFMGPKPGEREAKEKERAMKQSKIDFSKSAPGTSKDRFAEITPNFEKRGSALLAKLKEEGPKPKQPTKLNPKAVLANQSSIKEARAREKAEKARRDAEAIAKAKALRAPPKTVPGEGSGLQGIAGVRGKDHAPVVKDEIMVGSSSEEEDDSEDERIALKAKAGNKNLTDAERRRLLMLAEKRGPVKKVKLQRSAKDMRARLIPPMDVLHQAILEWDIFHEGNDPPNGYRCDRVSDDYTDPHSYKQTFFPLLINEAWRSFVTSKDEATSKPFGIKVLNRMTVDKFMEVTASVPAQISKDRGLSEGDIVLVSRGEDPLNQPTELHCLSRIWKTTYKKDTVEVVYRLNARGNQILPALLPGSEFHVVKITNMTTIEREYAALESLQYYDLMDEVLKAQPSPMLTFGNEAVKGVMENYQLNPGQARAILNAKENDGFTLVQGPPGTGKTKTIIAMVGCLLTGVLKSSSGAVPLARPGAASTSQGQAPSKKLLVCAPSNAAVDELVLRLKAGVKTMNGASHKVEVVRLGRTDAINAAVKDVTLDELVKARMDGGVNNSGPSDREKLHQEAGMLKEKITELRPQLEAARASDDRTFTMKLQREFDDLKRRQAHIGAKIDANKSNGNTFAREVEIKRRQIQQDILDKAQVLCATLSGSGHEMFKNLNVEFETVIIDEAAQCVELSALIPLKYGCSKCILVGDPKQLPPTVLSQSAARYGYDQSLFVRMQKNHAKDVHLLDMQYRMHPEISKFPSKEFYEGLLQDGADMGQLRLQPWHQSELLGPYRFFDVKGSQSRGPRNQSLVNDEELKVAMQLYRRFRTDYGNVELKGKIGIITPYKAQLFRLRQRFAEKYGDGITEEIEFNTTDAFQGRECEIIIFSCVRASPTGGIGFMTDIRRMNVGLTRARSSLWILGDSRALVQGEFWGKLIEDAKERDRYTSGNVMALLNQPGRQVPMSSLVASSSELSRPLGAMELKNDVVMTDAPGPPQQWPSRSNTEAHNQNVAPATPTLPYHGSGIGGLNGRGETTSMLPRGGSAPVIQSTAGSAGKKRPRDENEDGHPGTKKLPQTHPSSDRGPVKAPTGPGKHKQPKPPTDPSAMEVLGLVPPSRAPAQQSQPAQPHIRPPGGTRPNAPPNAPKGPVTMPKKPTADPFIRRKPGKR</sequence>
<evidence type="ECO:0000313" key="13">
    <source>
        <dbReference type="EMBL" id="KAK3298265.1"/>
    </source>
</evidence>
<evidence type="ECO:0000259" key="10">
    <source>
        <dbReference type="Pfam" id="PF13086"/>
    </source>
</evidence>
<dbReference type="GO" id="GO:0005524">
    <property type="term" value="F:ATP binding"/>
    <property type="evidence" value="ECO:0007669"/>
    <property type="project" value="UniProtKB-KW"/>
</dbReference>
<dbReference type="SUPFAM" id="SSF52540">
    <property type="entry name" value="P-loop containing nucleoside triphosphate hydrolases"/>
    <property type="match status" value="1"/>
</dbReference>
<evidence type="ECO:0000259" key="12">
    <source>
        <dbReference type="Pfam" id="PF23576"/>
    </source>
</evidence>
<feature type="compositionally biased region" description="Basic and acidic residues" evidence="8">
    <location>
        <begin position="910"/>
        <end position="929"/>
    </location>
</feature>
<protein>
    <submittedName>
        <fullName evidence="13">SEN1 N terminal-domain-containing protein</fullName>
    </submittedName>
</protein>
<evidence type="ECO:0000259" key="9">
    <source>
        <dbReference type="Pfam" id="PF12726"/>
    </source>
</evidence>
<accession>A0AAE0LUY5</accession>
<feature type="domain" description="DNA2/NAM7 helicase helicase" evidence="10">
    <location>
        <begin position="1318"/>
        <end position="1609"/>
    </location>
</feature>
<dbReference type="PANTHER" id="PTHR10887">
    <property type="entry name" value="DNA2/NAM7 HELICASE FAMILY"/>
    <property type="match status" value="1"/>
</dbReference>
<evidence type="ECO:0000256" key="6">
    <source>
        <dbReference type="ARBA" id="ARBA00022840"/>
    </source>
</evidence>
<dbReference type="GO" id="GO:0001147">
    <property type="term" value="F:transcription termination site sequence-specific DNA binding"/>
    <property type="evidence" value="ECO:0007669"/>
    <property type="project" value="TreeGrafter"/>
</dbReference>
<evidence type="ECO:0000256" key="3">
    <source>
        <dbReference type="ARBA" id="ARBA00022741"/>
    </source>
</evidence>
<name>A0AAE0LUY5_9PEZI</name>
<dbReference type="InterPro" id="IPR024481">
    <property type="entry name" value="Helicase_Sen1_N"/>
</dbReference>
<dbReference type="Pfam" id="PF13086">
    <property type="entry name" value="AAA_11"/>
    <property type="match status" value="1"/>
</dbReference>
<dbReference type="InterPro" id="IPR056474">
    <property type="entry name" value="SEN1_barrel"/>
</dbReference>
<evidence type="ECO:0000256" key="5">
    <source>
        <dbReference type="ARBA" id="ARBA00022806"/>
    </source>
</evidence>
<dbReference type="RefSeq" id="XP_062661779.1">
    <property type="nucleotide sequence ID" value="XM_062800335.1"/>
</dbReference>
<evidence type="ECO:0000256" key="4">
    <source>
        <dbReference type="ARBA" id="ARBA00022801"/>
    </source>
</evidence>
<feature type="region of interest" description="Disordered" evidence="8">
    <location>
        <begin position="909"/>
        <end position="939"/>
    </location>
</feature>
<proteinExistence type="inferred from homology"/>
<gene>
    <name evidence="13" type="ORF">B0H64DRAFT_317464</name>
</gene>
<feature type="domain" description="DNA2/NAM7 helicase-like C-terminal" evidence="11">
    <location>
        <begin position="1616"/>
        <end position="1812"/>
    </location>
</feature>
<dbReference type="GO" id="GO:0006369">
    <property type="term" value="P:termination of RNA polymerase II transcription"/>
    <property type="evidence" value="ECO:0007669"/>
    <property type="project" value="TreeGrafter"/>
</dbReference>
<feature type="compositionally biased region" description="Basic and acidic residues" evidence="8">
    <location>
        <begin position="1948"/>
        <end position="1957"/>
    </location>
</feature>
<keyword evidence="7" id="KW-0539">Nucleus</keyword>
<dbReference type="GO" id="GO:0016787">
    <property type="term" value="F:hydrolase activity"/>
    <property type="evidence" value="ECO:0007669"/>
    <property type="project" value="UniProtKB-KW"/>
</dbReference>
<evidence type="ECO:0000313" key="14">
    <source>
        <dbReference type="Proteomes" id="UP001278766"/>
    </source>
</evidence>
<evidence type="ECO:0000256" key="8">
    <source>
        <dbReference type="SAM" id="MobiDB-lite"/>
    </source>
</evidence>
<dbReference type="EMBL" id="JAUEPN010000002">
    <property type="protein sequence ID" value="KAK3298265.1"/>
    <property type="molecule type" value="Genomic_DNA"/>
</dbReference>
<dbReference type="InterPro" id="IPR027417">
    <property type="entry name" value="P-loop_NTPase"/>
</dbReference>
<feature type="compositionally biased region" description="Polar residues" evidence="8">
    <location>
        <begin position="1887"/>
        <end position="1901"/>
    </location>
</feature>
<feature type="compositionally biased region" description="Low complexity" evidence="8">
    <location>
        <begin position="2002"/>
        <end position="2016"/>
    </location>
</feature>
<evidence type="ECO:0000259" key="11">
    <source>
        <dbReference type="Pfam" id="PF13087"/>
    </source>
</evidence>
<dbReference type="Pfam" id="PF13087">
    <property type="entry name" value="AAA_12"/>
    <property type="match status" value="1"/>
</dbReference>
<organism evidence="13 14">
    <name type="scientific">Chaetomium fimeti</name>
    <dbReference type="NCBI Taxonomy" id="1854472"/>
    <lineage>
        <taxon>Eukaryota</taxon>
        <taxon>Fungi</taxon>
        <taxon>Dikarya</taxon>
        <taxon>Ascomycota</taxon>
        <taxon>Pezizomycotina</taxon>
        <taxon>Sordariomycetes</taxon>
        <taxon>Sordariomycetidae</taxon>
        <taxon>Sordariales</taxon>
        <taxon>Chaetomiaceae</taxon>
        <taxon>Chaetomium</taxon>
    </lineage>
</organism>
<keyword evidence="3" id="KW-0547">Nucleotide-binding</keyword>
<dbReference type="FunFam" id="3.40.50.300:FF:001152">
    <property type="entry name" value="tRNA-splicing endonuclease, putative"/>
    <property type="match status" value="1"/>
</dbReference>
<dbReference type="GeneID" id="87837283"/>
<keyword evidence="6" id="KW-0067">ATP-binding</keyword>
<dbReference type="CDD" id="cd18042">
    <property type="entry name" value="DEXXQc_SETX"/>
    <property type="match status" value="1"/>
</dbReference>
<dbReference type="Proteomes" id="UP001278766">
    <property type="component" value="Unassembled WGS sequence"/>
</dbReference>
<feature type="domain" description="Helicase SEN1 beta-barrel" evidence="12">
    <location>
        <begin position="1170"/>
        <end position="1269"/>
    </location>
</feature>
<dbReference type="FunFam" id="3.40.50.300:FF:000326">
    <property type="entry name" value="P-loop containing nucleoside triphosphate hydrolase"/>
    <property type="match status" value="1"/>
</dbReference>
<evidence type="ECO:0000256" key="2">
    <source>
        <dbReference type="ARBA" id="ARBA00007913"/>
    </source>
</evidence>
<dbReference type="PANTHER" id="PTHR10887:SF495">
    <property type="entry name" value="HELICASE SENATAXIN ISOFORM X1-RELATED"/>
    <property type="match status" value="1"/>
</dbReference>
<keyword evidence="5" id="KW-0347">Helicase</keyword>
<reference evidence="13" key="2">
    <citation type="submission" date="2023-06" db="EMBL/GenBank/DDBJ databases">
        <authorList>
            <consortium name="Lawrence Berkeley National Laboratory"/>
            <person name="Haridas S."/>
            <person name="Hensen N."/>
            <person name="Bonometti L."/>
            <person name="Westerberg I."/>
            <person name="Brannstrom I.O."/>
            <person name="Guillou S."/>
            <person name="Cros-Aarteil S."/>
            <person name="Calhoun S."/>
            <person name="Kuo A."/>
            <person name="Mondo S."/>
            <person name="Pangilinan J."/>
            <person name="Riley R."/>
            <person name="Labutti K."/>
            <person name="Andreopoulos B."/>
            <person name="Lipzen A."/>
            <person name="Chen C."/>
            <person name="Yanf M."/>
            <person name="Daum C."/>
            <person name="Ng V."/>
            <person name="Clum A."/>
            <person name="Steindorff A."/>
            <person name="Ohm R."/>
            <person name="Martin F."/>
            <person name="Silar P."/>
            <person name="Natvig D."/>
            <person name="Lalanne C."/>
            <person name="Gautier V."/>
            <person name="Ament-Velasquez S.L."/>
            <person name="Kruys A."/>
            <person name="Hutchinson M.I."/>
            <person name="Powell A.J."/>
            <person name="Barry K."/>
            <person name="Miller A.N."/>
            <person name="Grigoriev I.V."/>
            <person name="Debuchy R."/>
            <person name="Gladieux P."/>
            <person name="Thoren M.H."/>
            <person name="Johannesson H."/>
        </authorList>
    </citation>
    <scope>NUCLEOTIDE SEQUENCE</scope>
    <source>
        <strain evidence="13">CBS 168.71</strain>
    </source>
</reference>
<feature type="region of interest" description="Disordered" evidence="8">
    <location>
        <begin position="1007"/>
        <end position="1028"/>
    </location>
</feature>